<gene>
    <name evidence="2" type="ORF">DSTB1V02_LOCUS9646</name>
</gene>
<dbReference type="AlphaFoldDB" id="A0A7R9A9A1"/>
<evidence type="ECO:0000256" key="1">
    <source>
        <dbReference type="SAM" id="Phobius"/>
    </source>
</evidence>
<dbReference type="Proteomes" id="UP000677054">
    <property type="component" value="Unassembled WGS sequence"/>
</dbReference>
<dbReference type="Gene3D" id="1.20.1250.20">
    <property type="entry name" value="MFS general substrate transporter like domains"/>
    <property type="match status" value="1"/>
</dbReference>
<keyword evidence="1" id="KW-1133">Transmembrane helix</keyword>
<dbReference type="EMBL" id="CAJPEV010002527">
    <property type="protein sequence ID" value="CAG0897202.1"/>
    <property type="molecule type" value="Genomic_DNA"/>
</dbReference>
<dbReference type="InterPro" id="IPR050327">
    <property type="entry name" value="Proton-linked_MCT"/>
</dbReference>
<evidence type="ECO:0000313" key="3">
    <source>
        <dbReference type="Proteomes" id="UP000677054"/>
    </source>
</evidence>
<keyword evidence="3" id="KW-1185">Reference proteome</keyword>
<keyword evidence="1" id="KW-0472">Membrane</keyword>
<dbReference type="GO" id="GO:0008028">
    <property type="term" value="F:monocarboxylic acid transmembrane transporter activity"/>
    <property type="evidence" value="ECO:0007669"/>
    <property type="project" value="TreeGrafter"/>
</dbReference>
<evidence type="ECO:0000313" key="2">
    <source>
        <dbReference type="EMBL" id="CAD7249860.1"/>
    </source>
</evidence>
<dbReference type="SUPFAM" id="SSF103473">
    <property type="entry name" value="MFS general substrate transporter"/>
    <property type="match status" value="1"/>
</dbReference>
<sequence>MTDGVTYTFGIFYVEFLNFYQDGKGATSWIASILVGVTLGSGPIASSLTNKYGCRLVCMGGAVLAFASLAVSVLAPNVATLYLTIGVGAANRSFKHLANK</sequence>
<reference evidence="2" key="1">
    <citation type="submission" date="2020-11" db="EMBL/GenBank/DDBJ databases">
        <authorList>
            <person name="Tran Van P."/>
        </authorList>
    </citation>
    <scope>NUCLEOTIDE SEQUENCE</scope>
</reference>
<proteinExistence type="predicted"/>
<feature type="transmembrane region" description="Helical" evidence="1">
    <location>
        <begin position="26"/>
        <end position="44"/>
    </location>
</feature>
<keyword evidence="1" id="KW-0812">Transmembrane</keyword>
<feature type="transmembrane region" description="Helical" evidence="1">
    <location>
        <begin position="56"/>
        <end position="75"/>
    </location>
</feature>
<dbReference type="EMBL" id="LR902044">
    <property type="protein sequence ID" value="CAD7249860.1"/>
    <property type="molecule type" value="Genomic_DNA"/>
</dbReference>
<protein>
    <recommendedName>
        <fullName evidence="4">Major facilitator superfamily (MFS) profile domain-containing protein</fullName>
    </recommendedName>
</protein>
<dbReference type="PANTHER" id="PTHR11360">
    <property type="entry name" value="MONOCARBOXYLATE TRANSPORTER"/>
    <property type="match status" value="1"/>
</dbReference>
<evidence type="ECO:0008006" key="4">
    <source>
        <dbReference type="Google" id="ProtNLM"/>
    </source>
</evidence>
<organism evidence="2">
    <name type="scientific">Darwinula stevensoni</name>
    <dbReference type="NCBI Taxonomy" id="69355"/>
    <lineage>
        <taxon>Eukaryota</taxon>
        <taxon>Metazoa</taxon>
        <taxon>Ecdysozoa</taxon>
        <taxon>Arthropoda</taxon>
        <taxon>Crustacea</taxon>
        <taxon>Oligostraca</taxon>
        <taxon>Ostracoda</taxon>
        <taxon>Podocopa</taxon>
        <taxon>Podocopida</taxon>
        <taxon>Darwinulocopina</taxon>
        <taxon>Darwinuloidea</taxon>
        <taxon>Darwinulidae</taxon>
        <taxon>Darwinula</taxon>
    </lineage>
</organism>
<accession>A0A7R9A9A1</accession>
<dbReference type="OrthoDB" id="410267at2759"/>
<dbReference type="InterPro" id="IPR036259">
    <property type="entry name" value="MFS_trans_sf"/>
</dbReference>
<dbReference type="PANTHER" id="PTHR11360:SF284">
    <property type="entry name" value="EG:103B4.3 PROTEIN-RELATED"/>
    <property type="match status" value="1"/>
</dbReference>
<name>A0A7R9A9A1_9CRUS</name>